<evidence type="ECO:0000256" key="2">
    <source>
        <dbReference type="ARBA" id="ARBA00005228"/>
    </source>
</evidence>
<dbReference type="Pfam" id="PF00326">
    <property type="entry name" value="Peptidase_S9"/>
    <property type="match status" value="1"/>
</dbReference>
<dbReference type="PRINTS" id="PR00862">
    <property type="entry name" value="PROLIGOPTASE"/>
</dbReference>
<evidence type="ECO:0000256" key="1">
    <source>
        <dbReference type="ARBA" id="ARBA00001070"/>
    </source>
</evidence>
<organism evidence="10 11">
    <name type="scientific">Pacificimonas flava</name>
    <dbReference type="NCBI Taxonomy" id="1234595"/>
    <lineage>
        <taxon>Bacteria</taxon>
        <taxon>Pseudomonadati</taxon>
        <taxon>Pseudomonadota</taxon>
        <taxon>Alphaproteobacteria</taxon>
        <taxon>Sphingomonadales</taxon>
        <taxon>Sphingosinicellaceae</taxon>
        <taxon>Pacificimonas</taxon>
    </lineage>
</organism>
<evidence type="ECO:0000313" key="11">
    <source>
        <dbReference type="Proteomes" id="UP000198462"/>
    </source>
</evidence>
<dbReference type="PROSITE" id="PS00708">
    <property type="entry name" value="PRO_ENDOPEP_SER"/>
    <property type="match status" value="1"/>
</dbReference>
<evidence type="ECO:0000256" key="7">
    <source>
        <dbReference type="SAM" id="SignalP"/>
    </source>
</evidence>
<dbReference type="InterPro" id="IPR001375">
    <property type="entry name" value="Peptidase_S9_cat"/>
</dbReference>
<feature type="chain" id="PRO_5012374847" description="prolyl oligopeptidase" evidence="7">
    <location>
        <begin position="27"/>
        <end position="717"/>
    </location>
</feature>
<evidence type="ECO:0000313" key="10">
    <source>
        <dbReference type="EMBL" id="OWV33654.1"/>
    </source>
</evidence>
<keyword evidence="4" id="KW-0645">Protease</keyword>
<dbReference type="FunFam" id="3.40.50.1820:FF:000005">
    <property type="entry name" value="Prolyl endopeptidase"/>
    <property type="match status" value="1"/>
</dbReference>
<evidence type="ECO:0000259" key="9">
    <source>
        <dbReference type="Pfam" id="PF02897"/>
    </source>
</evidence>
<dbReference type="Proteomes" id="UP000198462">
    <property type="component" value="Unassembled WGS sequence"/>
</dbReference>
<dbReference type="InterPro" id="IPR002470">
    <property type="entry name" value="Peptidase_S9A"/>
</dbReference>
<keyword evidence="11" id="KW-1185">Reference proteome</keyword>
<dbReference type="GO" id="GO:0070012">
    <property type="term" value="F:oligopeptidase activity"/>
    <property type="evidence" value="ECO:0007669"/>
    <property type="project" value="TreeGrafter"/>
</dbReference>
<dbReference type="SUPFAM" id="SSF53474">
    <property type="entry name" value="alpha/beta-Hydrolases"/>
    <property type="match status" value="1"/>
</dbReference>
<proteinExistence type="inferred from homology"/>
<dbReference type="Gene3D" id="2.130.10.120">
    <property type="entry name" value="Prolyl oligopeptidase, N-terminal domain"/>
    <property type="match status" value="1"/>
</dbReference>
<evidence type="ECO:0000256" key="6">
    <source>
        <dbReference type="ARBA" id="ARBA00022825"/>
    </source>
</evidence>
<reference evidence="11" key="1">
    <citation type="submission" date="2017-05" db="EMBL/GenBank/DDBJ databases">
        <authorList>
            <person name="Lin X."/>
        </authorList>
    </citation>
    <scope>NUCLEOTIDE SEQUENCE [LARGE SCALE GENOMIC DNA]</scope>
    <source>
        <strain evidence="11">JLT2012</strain>
    </source>
</reference>
<comment type="caution">
    <text evidence="10">The sequence shown here is derived from an EMBL/GenBank/DDBJ whole genome shotgun (WGS) entry which is preliminary data.</text>
</comment>
<dbReference type="InterPro" id="IPR029058">
    <property type="entry name" value="AB_hydrolase_fold"/>
</dbReference>
<accession>A0A219B639</accession>
<dbReference type="RefSeq" id="WP_088712429.1">
    <property type="nucleotide sequence ID" value="NZ_NFZT01000001.1"/>
</dbReference>
<evidence type="ECO:0000256" key="5">
    <source>
        <dbReference type="ARBA" id="ARBA00022801"/>
    </source>
</evidence>
<evidence type="ECO:0000256" key="4">
    <source>
        <dbReference type="ARBA" id="ARBA00022670"/>
    </source>
</evidence>
<dbReference type="GO" id="GO:0006508">
    <property type="term" value="P:proteolysis"/>
    <property type="evidence" value="ECO:0007669"/>
    <property type="project" value="UniProtKB-KW"/>
</dbReference>
<dbReference type="PANTHER" id="PTHR42881">
    <property type="entry name" value="PROLYL ENDOPEPTIDASE"/>
    <property type="match status" value="1"/>
</dbReference>
<dbReference type="Pfam" id="PF02897">
    <property type="entry name" value="Peptidase_S9_N"/>
    <property type="match status" value="1"/>
</dbReference>
<keyword evidence="7" id="KW-0732">Signal</keyword>
<evidence type="ECO:0000259" key="8">
    <source>
        <dbReference type="Pfam" id="PF00326"/>
    </source>
</evidence>
<keyword evidence="5" id="KW-0378">Hydrolase</keyword>
<dbReference type="Gene3D" id="3.40.50.1820">
    <property type="entry name" value="alpha/beta hydrolase"/>
    <property type="match status" value="1"/>
</dbReference>
<evidence type="ECO:0000256" key="3">
    <source>
        <dbReference type="ARBA" id="ARBA00011897"/>
    </source>
</evidence>
<dbReference type="InterPro" id="IPR051167">
    <property type="entry name" value="Prolyl_oligopep/macrocyclase"/>
</dbReference>
<dbReference type="OrthoDB" id="9801421at2"/>
<keyword evidence="6" id="KW-0720">Serine protease</keyword>
<comment type="similarity">
    <text evidence="2">Belongs to the peptidase S9A family.</text>
</comment>
<gene>
    <name evidence="10" type="ORF">B5C34_09405</name>
</gene>
<dbReference type="PANTHER" id="PTHR42881:SF2">
    <property type="entry name" value="PROLYL ENDOPEPTIDASE"/>
    <property type="match status" value="1"/>
</dbReference>
<name>A0A219B639_9SPHN</name>
<dbReference type="InterPro" id="IPR023302">
    <property type="entry name" value="Pept_S9A_N"/>
</dbReference>
<dbReference type="EMBL" id="NFZT01000001">
    <property type="protein sequence ID" value="OWV33654.1"/>
    <property type="molecule type" value="Genomic_DNA"/>
</dbReference>
<feature type="domain" description="Peptidase S9A N-terminal" evidence="9">
    <location>
        <begin position="35"/>
        <end position="439"/>
    </location>
</feature>
<dbReference type="GO" id="GO:0004252">
    <property type="term" value="F:serine-type endopeptidase activity"/>
    <property type="evidence" value="ECO:0007669"/>
    <property type="project" value="UniProtKB-EC"/>
</dbReference>
<sequence length="717" mass="78670">MTRIPSPLALAAASAVISLFPVPSKAQNMSDLDYPETRAEDVSETRFGTVVEDPYRWLENDVREDEEVAAWVAAQNKVTQAYLSDLPGRETFAKRLRALIDYERYSLPEAAGGRTIFTYNPGLLNQPRLMTQGPDDAEAKVLLDPNDWSEDDTVALGGYALSPDGAKLVYAEQDGGSDWRTVKVVDAATGRTTSDIVEWVKFSNLSWDGSGDGFFYSRFARPEQGQEFQSLNLDQKVYYHRLGTPQSDDRLVYETPAEPKLSHTAQTTHDGRYLIIYSSEGTDERYQVHVIDLASDDLAPVTLIGARENNWAYAGNRGSEIYFLTNLDAPRQRVVRLDMSDPAAQPVQIVGQDDAVLEQAALKRDTLVLAYLSDVKSELRTFALDGTPLGAVDLPGIGQAYLGGEEGDGELFYGFTSFTVPPRIYRYDVEAKASEIWREPDVPFDPDAFVAEQQFYTSKDGTRVPMFVVRRADLDSGKPAPTLLYGYGGFNVSVLPAFSTTRLAWIEQGGVVAIANIRGGGEYGKAWHDAGRLQNKQNVFDDFIAAAEHLIETGVTSSEQLAIQGGSNGGLLVGAVTNQRPDLFAAALPAVGVMDMVRFDQFTAGRYWVDDYGYPDREADFKTLYAYSPYHNIGGDTDYPAILVTTADTDDRVVPGHSFKYTAALQAAEIGPDPHLIRIETRAGHGSGKPVDKVIEEYADVWAFAAAHTGLAVGDGE</sequence>
<protein>
    <recommendedName>
        <fullName evidence="3">prolyl oligopeptidase</fullName>
        <ecNumber evidence="3">3.4.21.26</ecNumber>
    </recommendedName>
</protein>
<dbReference type="SUPFAM" id="SSF50993">
    <property type="entry name" value="Peptidase/esterase 'gauge' domain"/>
    <property type="match status" value="1"/>
</dbReference>
<dbReference type="AlphaFoldDB" id="A0A219B639"/>
<feature type="domain" description="Peptidase S9 prolyl oligopeptidase catalytic" evidence="8">
    <location>
        <begin position="497"/>
        <end position="710"/>
    </location>
</feature>
<dbReference type="GO" id="GO:0005829">
    <property type="term" value="C:cytosol"/>
    <property type="evidence" value="ECO:0007669"/>
    <property type="project" value="TreeGrafter"/>
</dbReference>
<comment type="catalytic activity">
    <reaction evidence="1">
        <text>Hydrolysis of Pro-|-Xaa &gt;&gt; Ala-|-Xaa in oligopeptides.</text>
        <dbReference type="EC" id="3.4.21.26"/>
    </reaction>
</comment>
<feature type="signal peptide" evidence="7">
    <location>
        <begin position="1"/>
        <end position="26"/>
    </location>
</feature>
<dbReference type="InterPro" id="IPR002471">
    <property type="entry name" value="Pept_S9_AS"/>
</dbReference>
<dbReference type="EC" id="3.4.21.26" evidence="3"/>